<dbReference type="Proteomes" id="UP000540519">
    <property type="component" value="Unassembled WGS sequence"/>
</dbReference>
<dbReference type="SUPFAM" id="SSF49899">
    <property type="entry name" value="Concanavalin A-like lectins/glucanases"/>
    <property type="match status" value="1"/>
</dbReference>
<evidence type="ECO:0000313" key="8">
    <source>
        <dbReference type="Proteomes" id="UP000540519"/>
    </source>
</evidence>
<accession>A0A7X2ZT32</accession>
<dbReference type="GO" id="GO:0004575">
    <property type="term" value="F:sucrose alpha-glucosidase activity"/>
    <property type="evidence" value="ECO:0007669"/>
    <property type="project" value="TreeGrafter"/>
</dbReference>
<evidence type="ECO:0000256" key="2">
    <source>
        <dbReference type="ARBA" id="ARBA00022801"/>
    </source>
</evidence>
<dbReference type="InterPro" id="IPR023296">
    <property type="entry name" value="Glyco_hydro_beta-prop_sf"/>
</dbReference>
<evidence type="ECO:0000313" key="7">
    <source>
        <dbReference type="EMBL" id="MUH35905.1"/>
    </source>
</evidence>
<evidence type="ECO:0000256" key="1">
    <source>
        <dbReference type="ARBA" id="ARBA00009902"/>
    </source>
</evidence>
<keyword evidence="8" id="KW-1185">Reference proteome</keyword>
<dbReference type="CDD" id="cd18622">
    <property type="entry name" value="GH32_Inu-like"/>
    <property type="match status" value="1"/>
</dbReference>
<dbReference type="RefSeq" id="WP_155599597.1">
    <property type="nucleotide sequence ID" value="NZ_RCNR01000012.1"/>
</dbReference>
<keyword evidence="3 4" id="KW-0326">Glycosidase</keyword>
<reference evidence="7 8" key="1">
    <citation type="journal article" date="2019" name="Mar. Drugs">
        <title>Comparative Genomics and CAZyme Genome Repertoires of Marine Zobellia amurskyensis KMM 3526(T) and Zobellia laminariae KMM 3676(T).</title>
        <authorList>
            <person name="Chernysheva N."/>
            <person name="Bystritskaya E."/>
            <person name="Stenkova A."/>
            <person name="Golovkin I."/>
            <person name="Nedashkovskaya O."/>
            <person name="Isaeva M."/>
        </authorList>
    </citation>
    <scope>NUCLEOTIDE SEQUENCE [LARGE SCALE GENOMIC DNA]</scope>
    <source>
        <strain evidence="7 8">KMM 3526</strain>
    </source>
</reference>
<dbReference type="OrthoDB" id="9759709at2"/>
<keyword evidence="2 4" id="KW-0378">Hydrolase</keyword>
<dbReference type="Pfam" id="PF08244">
    <property type="entry name" value="Glyco_hydro_32C"/>
    <property type="match status" value="1"/>
</dbReference>
<comment type="similarity">
    <text evidence="1 4">Belongs to the glycosyl hydrolase 32 family.</text>
</comment>
<dbReference type="EMBL" id="RCNR01000012">
    <property type="protein sequence ID" value="MUH35905.1"/>
    <property type="molecule type" value="Genomic_DNA"/>
</dbReference>
<dbReference type="InterPro" id="IPR001362">
    <property type="entry name" value="Glyco_hydro_32"/>
</dbReference>
<dbReference type="PROSITE" id="PS51257">
    <property type="entry name" value="PROKAR_LIPOPROTEIN"/>
    <property type="match status" value="1"/>
</dbReference>
<dbReference type="PANTHER" id="PTHR42800:SF1">
    <property type="entry name" value="EXOINULINASE INUD (AFU_ORTHOLOGUE AFUA_5G00480)"/>
    <property type="match status" value="1"/>
</dbReference>
<dbReference type="InterPro" id="IPR013189">
    <property type="entry name" value="Glyco_hydro_32_C"/>
</dbReference>
<dbReference type="InterPro" id="IPR013320">
    <property type="entry name" value="ConA-like_dom_sf"/>
</dbReference>
<dbReference type="Pfam" id="PF00251">
    <property type="entry name" value="Glyco_hydro_32N"/>
    <property type="match status" value="1"/>
</dbReference>
<organism evidence="7 8">
    <name type="scientific">Zobellia amurskyensis</name>
    <dbReference type="NCBI Taxonomy" id="248905"/>
    <lineage>
        <taxon>Bacteria</taxon>
        <taxon>Pseudomonadati</taxon>
        <taxon>Bacteroidota</taxon>
        <taxon>Flavobacteriia</taxon>
        <taxon>Flavobacteriales</taxon>
        <taxon>Flavobacteriaceae</taxon>
        <taxon>Zobellia</taxon>
    </lineage>
</organism>
<dbReference type="InterPro" id="IPR013148">
    <property type="entry name" value="Glyco_hydro_32_N"/>
</dbReference>
<gene>
    <name evidence="7" type="ORF">D9O36_08640</name>
</gene>
<dbReference type="GO" id="GO:0005987">
    <property type="term" value="P:sucrose catabolic process"/>
    <property type="evidence" value="ECO:0007669"/>
    <property type="project" value="TreeGrafter"/>
</dbReference>
<dbReference type="SMART" id="SM00640">
    <property type="entry name" value="Glyco_32"/>
    <property type="match status" value="1"/>
</dbReference>
<evidence type="ECO:0000256" key="3">
    <source>
        <dbReference type="ARBA" id="ARBA00023295"/>
    </source>
</evidence>
<proteinExistence type="inferred from homology"/>
<dbReference type="PROSITE" id="PS00609">
    <property type="entry name" value="GLYCOSYL_HYDROL_F32"/>
    <property type="match status" value="1"/>
</dbReference>
<dbReference type="AlphaFoldDB" id="A0A7X2ZT32"/>
<evidence type="ECO:0000259" key="5">
    <source>
        <dbReference type="Pfam" id="PF00251"/>
    </source>
</evidence>
<feature type="domain" description="Glycosyl hydrolase family 32 N-terminal" evidence="5">
    <location>
        <begin position="48"/>
        <end position="351"/>
    </location>
</feature>
<dbReference type="Gene3D" id="2.115.10.20">
    <property type="entry name" value="Glycosyl hydrolase domain, family 43"/>
    <property type="match status" value="1"/>
</dbReference>
<evidence type="ECO:0000256" key="4">
    <source>
        <dbReference type="RuleBase" id="RU362110"/>
    </source>
</evidence>
<sequence>MKNLIYFSLLAFITFSLSLGCKDEQSEKVTSNPEVSGLYQEKHRPQFHFTPEAKWMNDPNGMYYYKGKYHLFYQFYPDSTVWGPMHWGHAESKDMINWEHLPIALYPDSLGLIFSGGAVVDLNNTSGFGTKENPPIVATFTHHNMAGEKAKTNDFQTQSIAYSLDEGTEWTKYEQNPVIPNTEKIKDFRDPKVVWHEKSQKWILVLAAYDKVKLYASPNLIDWNFLSDFGIEGDTRLWECPDLFPIKVEGSDEEKWALIVSIQKDAPNGGTATSYFIGDFDGKEFKSDVKDQKWLDWGADNYAFVTWNNIPENDGRILGIGWMSNWQYALIVPTEKWRSAMTLPRELQLVKTELDYSLLSIPAQETQSLRKDSVSLDPFKVEGKHVLEGSFSPSQFEIVMNIDLKETTAQSFGIELKNGLGENLVITFDRAEEKLYVDRTNSSTNKFSEAFFSKKHSAPLSLKDDILKIQLFVDASSLELFLNDGELNFTDIFFPTEKFDTVSLFANDGNLNISDTNMYSLNGIWNIEKK</sequence>
<dbReference type="PANTHER" id="PTHR42800">
    <property type="entry name" value="EXOINULINASE INUD (AFU_ORTHOLOGUE AFUA_5G00480)"/>
    <property type="match status" value="1"/>
</dbReference>
<comment type="caution">
    <text evidence="7">The sequence shown here is derived from an EMBL/GenBank/DDBJ whole genome shotgun (WGS) entry which is preliminary data.</text>
</comment>
<dbReference type="SUPFAM" id="SSF75005">
    <property type="entry name" value="Arabinanase/levansucrase/invertase"/>
    <property type="match status" value="1"/>
</dbReference>
<dbReference type="Gene3D" id="2.60.120.560">
    <property type="entry name" value="Exo-inulinase, domain 1"/>
    <property type="match status" value="1"/>
</dbReference>
<protein>
    <submittedName>
        <fullName evidence="7">Glycoside hydrolase family 32 protein</fullName>
    </submittedName>
</protein>
<evidence type="ECO:0000259" key="6">
    <source>
        <dbReference type="Pfam" id="PF08244"/>
    </source>
</evidence>
<dbReference type="InterPro" id="IPR018053">
    <property type="entry name" value="Glyco_hydro_32_AS"/>
</dbReference>
<dbReference type="GO" id="GO:0005737">
    <property type="term" value="C:cytoplasm"/>
    <property type="evidence" value="ECO:0007669"/>
    <property type="project" value="TreeGrafter"/>
</dbReference>
<name>A0A7X2ZT32_9FLAO</name>
<feature type="domain" description="Glycosyl hydrolase family 32 C-terminal" evidence="6">
    <location>
        <begin position="365"/>
        <end position="519"/>
    </location>
</feature>